<dbReference type="Proteomes" id="UP001363151">
    <property type="component" value="Unassembled WGS sequence"/>
</dbReference>
<proteinExistence type="predicted"/>
<comment type="caution">
    <text evidence="3">The sequence shown here is derived from an EMBL/GenBank/DDBJ whole genome shotgun (WGS) entry which is preliminary data.</text>
</comment>
<feature type="region of interest" description="Disordered" evidence="1">
    <location>
        <begin position="180"/>
        <end position="208"/>
    </location>
</feature>
<evidence type="ECO:0000313" key="3">
    <source>
        <dbReference type="EMBL" id="KAK7253291.1"/>
    </source>
</evidence>
<feature type="compositionally biased region" description="Basic and acidic residues" evidence="1">
    <location>
        <begin position="43"/>
        <end position="55"/>
    </location>
</feature>
<feature type="domain" description="Ubiquitin-like" evidence="2">
    <location>
        <begin position="96"/>
        <end position="180"/>
    </location>
</feature>
<dbReference type="SUPFAM" id="SSF54236">
    <property type="entry name" value="Ubiquitin-like"/>
    <property type="match status" value="1"/>
</dbReference>
<evidence type="ECO:0000256" key="1">
    <source>
        <dbReference type="SAM" id="MobiDB-lite"/>
    </source>
</evidence>
<dbReference type="InterPro" id="IPR000626">
    <property type="entry name" value="Ubiquitin-like_dom"/>
</dbReference>
<dbReference type="InterPro" id="IPR029071">
    <property type="entry name" value="Ubiquitin-like_domsf"/>
</dbReference>
<dbReference type="EMBL" id="JBBJCI010000035">
    <property type="protein sequence ID" value="KAK7253291.1"/>
    <property type="molecule type" value="Genomic_DNA"/>
</dbReference>
<organism evidence="3 4">
    <name type="scientific">Aureococcus anophagefferens</name>
    <name type="common">Harmful bloom alga</name>
    <dbReference type="NCBI Taxonomy" id="44056"/>
    <lineage>
        <taxon>Eukaryota</taxon>
        <taxon>Sar</taxon>
        <taxon>Stramenopiles</taxon>
        <taxon>Ochrophyta</taxon>
        <taxon>Pelagophyceae</taxon>
        <taxon>Pelagomonadales</taxon>
        <taxon>Pelagomonadaceae</taxon>
        <taxon>Aureococcus</taxon>
    </lineage>
</organism>
<reference evidence="3 4" key="1">
    <citation type="submission" date="2024-03" db="EMBL/GenBank/DDBJ databases">
        <title>Aureococcus anophagefferens CCMP1851 and Kratosvirus quantuckense: Draft genome of a second virus-susceptible host strain in the model system.</title>
        <authorList>
            <person name="Chase E."/>
            <person name="Truchon A.R."/>
            <person name="Schepens W."/>
            <person name="Wilhelm S.W."/>
        </authorList>
    </citation>
    <scope>NUCLEOTIDE SEQUENCE [LARGE SCALE GENOMIC DNA]</scope>
    <source>
        <strain evidence="3 4">CCMP1851</strain>
    </source>
</reference>
<dbReference type="PROSITE" id="PS50053">
    <property type="entry name" value="UBIQUITIN_2"/>
    <property type="match status" value="1"/>
</dbReference>
<keyword evidence="4" id="KW-1185">Reference proteome</keyword>
<evidence type="ECO:0000259" key="2">
    <source>
        <dbReference type="PROSITE" id="PS50053"/>
    </source>
</evidence>
<sequence>MRVDELRAMLQPPSPIKVGWEAKPPSPTKTQSIRAKLKAAQRALREERATRDTKRQQRAAAADAPRADSELKQDMERSMRAARRGAPAPGDAAETVSLFVALPDGTTCALRDLPTSFTADDIRHALEVLSARDGGETTNYPAHAVTLVHGSKDFRPGESVAYRGLRDGATLHLLVRALGGEGFDDETPEDEEDEEPYEDVGEEAAVEEAPDRRRFLDLSDADIDGFERRLATVGDVRDARKKLSPHKFKRRVARRRRRRPTSLSEWALGAEKYACRWPYAKGAVYCLGLFEGYDGDPRGGRGSDVHAGGRKTVARWAPRGDDEHTYASTKRPTVVVDVLDVTDGRGPAVDIGPGAKVAVVEVRDDEQLHDDDDVHFVDDGHDVRDRAGGGGAARAEDVREAHNGSSGVPLGLSFRAAKTLRARNGRVFLRVLVTKLPRGYDAADWEVIDDAALDARSRAVQGSDWRGRMWGDVPLRLKVAIRRVPRVLAAVVTTVTCDADGGAPRTREKKIDDARLELKVATETKALHVVTPAQVFANGTASYVLPSCDAEVALTAAHDLYRDGGSTARHRVGPEHWPPSGPLRVTAVLEPRQTTLSVCVEVARGLPVDFRDAARDRLKRSDAKHLKVSIGSVVVPTKRLKLEEANVEDEPDATVLVGLKHAPPPGATVSWRPRVALPGYAFAGPDVVDVVEGGHAQIVLVVVPTDVVLAIDVDAADGGDLGSGPEVVVRGATLGRRTGASEQPLLDLLARGDPAKLFDLLRGGVPVDATLCDGKTEAGERTTYGPRDWLPTEPGAGRDGFFSVKRRLAVRAKAFARTPLRLFLHPTELDVDVVDEDGTPLPDADLRVAGESYGGRRGVIPLVIPKAHASPETWPYVAPLDATLEGYMTITKPQISIFPGRRAAATVVLREAAFAVDLSVVSKRAEPCFTLSLVAGADAPAAAIQKILDDAAIDVDAALAAREPSPAAPRKMRVTAAPTADAPVPWDWLGEQLCDIFSTHTDLVARVDVDGGADGSTAPFAPPRVAIGPLDFGARRGALSCLDELGADATLGCYLEATDPEPWAVVAPNRVDADHDGVAAGGFGAAATYALSKVSCTGVSAIRGHVDARGETSEAMAVAPDLKPGATSKVELEYAPTEILVRVVDEATNKNLERATVALTVGAATYELGALRGRFGVVVPTGAAELAFSAAATLDGFTVPKHKETTFVVAPGACVPVTLPLRPVDAVDFEFDVSCVDASDWPNDRDLDDVPLTVGALALGARRGRVHALDLLSPQEAADVLDGAAGATWAVGPARVDAKRASGDVATYALVPRPVGAPSLAPAPGATVRLNVEYQPTEIVVEVRSTKWREGDVHAVDLVVRGTVVRSETTHGHRSRLILGVPLPDGADEEVVVLRADGAAASAAVELGKRTPTVVLDLDAAAAR</sequence>
<accession>A0ABR1GBV6</accession>
<protein>
    <recommendedName>
        <fullName evidence="2">Ubiquitin-like domain-containing protein</fullName>
    </recommendedName>
</protein>
<feature type="compositionally biased region" description="Acidic residues" evidence="1">
    <location>
        <begin position="182"/>
        <end position="208"/>
    </location>
</feature>
<evidence type="ECO:0000313" key="4">
    <source>
        <dbReference type="Proteomes" id="UP001363151"/>
    </source>
</evidence>
<name>A0ABR1GBV6_AURAN</name>
<feature type="compositionally biased region" description="Basic and acidic residues" evidence="1">
    <location>
        <begin position="65"/>
        <end position="79"/>
    </location>
</feature>
<gene>
    <name evidence="3" type="ORF">SO694_00001327</name>
</gene>
<feature type="region of interest" description="Disordered" evidence="1">
    <location>
        <begin position="1"/>
        <end position="91"/>
    </location>
</feature>